<comment type="caution">
    <text evidence="2">The sequence shown here is derived from an EMBL/GenBank/DDBJ whole genome shotgun (WGS) entry which is preliminary data.</text>
</comment>
<reference evidence="2" key="1">
    <citation type="submission" date="2021-05" db="EMBL/GenBank/DDBJ databases">
        <authorList>
            <person name="Pietrasiak N."/>
            <person name="Ward R."/>
            <person name="Stajich J.E."/>
            <person name="Kurbessoian T."/>
        </authorList>
    </citation>
    <scope>NUCLEOTIDE SEQUENCE</scope>
    <source>
        <strain evidence="2">GSE-NOS-MK-12-04C</strain>
    </source>
</reference>
<dbReference type="CDD" id="cd00085">
    <property type="entry name" value="HNHc"/>
    <property type="match status" value="1"/>
</dbReference>
<dbReference type="AlphaFoldDB" id="A0A951UU16"/>
<dbReference type="GO" id="GO:0008270">
    <property type="term" value="F:zinc ion binding"/>
    <property type="evidence" value="ECO:0007669"/>
    <property type="project" value="InterPro"/>
</dbReference>
<gene>
    <name evidence="2" type="ORF">KME60_19680</name>
</gene>
<organism evidence="2 3">
    <name type="scientific">Cyanomargarita calcarea GSE-NOS-MK-12-04C</name>
    <dbReference type="NCBI Taxonomy" id="2839659"/>
    <lineage>
        <taxon>Bacteria</taxon>
        <taxon>Bacillati</taxon>
        <taxon>Cyanobacteriota</taxon>
        <taxon>Cyanophyceae</taxon>
        <taxon>Nostocales</taxon>
        <taxon>Cyanomargaritaceae</taxon>
        <taxon>Cyanomargarita</taxon>
    </lineage>
</organism>
<dbReference type="GO" id="GO:0004519">
    <property type="term" value="F:endonuclease activity"/>
    <property type="evidence" value="ECO:0007669"/>
    <property type="project" value="UniProtKB-KW"/>
</dbReference>
<accession>A0A951UU16</accession>
<sequence>MFLSRYLPKSQGNFAIADSSRCCYCLTIEANSGIPMTYDHIQPVSKNGKTSFENLCLACRICNEFKSDATEAVDPLLGETVPLFNPRTQKWSEHFTWGLDGTRVEGLTAVGRGTVARLRMNNPVIIVARGRWVISGWHPPNI</sequence>
<dbReference type="GO" id="GO:0003676">
    <property type="term" value="F:nucleic acid binding"/>
    <property type="evidence" value="ECO:0007669"/>
    <property type="project" value="InterPro"/>
</dbReference>
<dbReference type="InterPro" id="IPR003615">
    <property type="entry name" value="HNH_nuc"/>
</dbReference>
<name>A0A951UU16_9CYAN</name>
<dbReference type="Proteomes" id="UP000729701">
    <property type="component" value="Unassembled WGS sequence"/>
</dbReference>
<dbReference type="EMBL" id="JAHHGZ010000022">
    <property type="protein sequence ID" value="MBW4669569.1"/>
    <property type="molecule type" value="Genomic_DNA"/>
</dbReference>
<keyword evidence="2" id="KW-0378">Hydrolase</keyword>
<dbReference type="PANTHER" id="PTHR33877">
    <property type="entry name" value="SLL1193 PROTEIN"/>
    <property type="match status" value="1"/>
</dbReference>
<dbReference type="InterPro" id="IPR052892">
    <property type="entry name" value="NA-targeting_endonuclease"/>
</dbReference>
<evidence type="ECO:0000259" key="1">
    <source>
        <dbReference type="Pfam" id="PF01844"/>
    </source>
</evidence>
<proteinExistence type="predicted"/>
<evidence type="ECO:0000313" key="3">
    <source>
        <dbReference type="Proteomes" id="UP000729701"/>
    </source>
</evidence>
<reference evidence="2" key="2">
    <citation type="journal article" date="2022" name="Microbiol. Resour. Announc.">
        <title>Metagenome Sequencing to Explore Phylogenomics of Terrestrial Cyanobacteria.</title>
        <authorList>
            <person name="Ward R.D."/>
            <person name="Stajich J.E."/>
            <person name="Johansen J.R."/>
            <person name="Huntemann M."/>
            <person name="Clum A."/>
            <person name="Foster B."/>
            <person name="Foster B."/>
            <person name="Roux S."/>
            <person name="Palaniappan K."/>
            <person name="Varghese N."/>
            <person name="Mukherjee S."/>
            <person name="Reddy T.B.K."/>
            <person name="Daum C."/>
            <person name="Copeland A."/>
            <person name="Chen I.A."/>
            <person name="Ivanova N.N."/>
            <person name="Kyrpides N.C."/>
            <person name="Shapiro N."/>
            <person name="Eloe-Fadrosh E.A."/>
            <person name="Pietrasiak N."/>
        </authorList>
    </citation>
    <scope>NUCLEOTIDE SEQUENCE</scope>
    <source>
        <strain evidence="2">GSE-NOS-MK-12-04C</strain>
    </source>
</reference>
<protein>
    <submittedName>
        <fullName evidence="2">HNH endonuclease</fullName>
    </submittedName>
</protein>
<feature type="domain" description="HNH" evidence="1">
    <location>
        <begin position="22"/>
        <end position="67"/>
    </location>
</feature>
<evidence type="ECO:0000313" key="2">
    <source>
        <dbReference type="EMBL" id="MBW4669569.1"/>
    </source>
</evidence>
<dbReference type="Gene3D" id="1.10.30.50">
    <property type="match status" value="1"/>
</dbReference>
<keyword evidence="2" id="KW-0540">Nuclease</keyword>
<dbReference type="PANTHER" id="PTHR33877:SF1">
    <property type="entry name" value="TYPE IV METHYL-DIRECTED RESTRICTION ENZYME ECOKMCRA"/>
    <property type="match status" value="1"/>
</dbReference>
<keyword evidence="2" id="KW-0255">Endonuclease</keyword>
<dbReference type="InterPro" id="IPR002711">
    <property type="entry name" value="HNH"/>
</dbReference>
<dbReference type="Pfam" id="PF01844">
    <property type="entry name" value="HNH"/>
    <property type="match status" value="1"/>
</dbReference>